<accession>A0A0A8LAS2</accession>
<dbReference type="InterPro" id="IPR020946">
    <property type="entry name" value="Flavin_mOase-like"/>
</dbReference>
<keyword evidence="4" id="KW-0560">Oxidoreductase</keyword>
<organism evidence="5 6">
    <name type="scientific">Kluyveromyces dobzhanskii CBS 2104</name>
    <dbReference type="NCBI Taxonomy" id="1427455"/>
    <lineage>
        <taxon>Eukaryota</taxon>
        <taxon>Fungi</taxon>
        <taxon>Dikarya</taxon>
        <taxon>Ascomycota</taxon>
        <taxon>Saccharomycotina</taxon>
        <taxon>Saccharomycetes</taxon>
        <taxon>Saccharomycetales</taxon>
        <taxon>Saccharomycetaceae</taxon>
        <taxon>Kluyveromyces</taxon>
    </lineage>
</organism>
<keyword evidence="3" id="KW-0274">FAD</keyword>
<keyword evidence="6" id="KW-1185">Reference proteome</keyword>
<evidence type="ECO:0000313" key="5">
    <source>
        <dbReference type="EMBL" id="CDO95208.1"/>
    </source>
</evidence>
<dbReference type="EMBL" id="CCBQ010000044">
    <property type="protein sequence ID" value="CDO95208.1"/>
    <property type="molecule type" value="Genomic_DNA"/>
</dbReference>
<dbReference type="Pfam" id="PF00743">
    <property type="entry name" value="FMO-like"/>
    <property type="match status" value="2"/>
</dbReference>
<reference evidence="5 6" key="1">
    <citation type="submission" date="2014-03" db="EMBL/GenBank/DDBJ databases">
        <title>The genome of Kluyveromyces dobzhanskii.</title>
        <authorList>
            <person name="Nystedt B."/>
            <person name="Astrom S."/>
        </authorList>
    </citation>
    <scope>NUCLEOTIDE SEQUENCE [LARGE SCALE GENOMIC DNA]</scope>
    <source>
        <strain evidence="5 6">CBS 2104</strain>
    </source>
</reference>
<dbReference type="GO" id="GO:0050660">
    <property type="term" value="F:flavin adenine dinucleotide binding"/>
    <property type="evidence" value="ECO:0007669"/>
    <property type="project" value="InterPro"/>
</dbReference>
<name>A0A0A8LAS2_9SACH</name>
<dbReference type="GO" id="GO:0050661">
    <property type="term" value="F:NADP binding"/>
    <property type="evidence" value="ECO:0007669"/>
    <property type="project" value="InterPro"/>
</dbReference>
<keyword evidence="2" id="KW-0285">Flavoprotein</keyword>
<evidence type="ECO:0000256" key="1">
    <source>
        <dbReference type="ARBA" id="ARBA00009183"/>
    </source>
</evidence>
<dbReference type="GO" id="GO:0004499">
    <property type="term" value="F:N,N-dimethylaniline monooxygenase activity"/>
    <property type="evidence" value="ECO:0007669"/>
    <property type="project" value="InterPro"/>
</dbReference>
<evidence type="ECO:0000256" key="3">
    <source>
        <dbReference type="ARBA" id="ARBA00022827"/>
    </source>
</evidence>
<evidence type="ECO:0000313" key="6">
    <source>
        <dbReference type="Proteomes" id="UP000031516"/>
    </source>
</evidence>
<dbReference type="OrthoDB" id="66881at2759"/>
<evidence type="ECO:0000256" key="2">
    <source>
        <dbReference type="ARBA" id="ARBA00022630"/>
    </source>
</evidence>
<sequence length="535" mass="59856">MTRDEKKTQSVAIVGAGAAGLTALFELLQTKKDGSTSLKYNADGSFDAAGSVNDNPAFGGIVLFEQSEKVGGVWNPSFDDPDVIPQDILDTERYDDPFVLRPKTEVPKEFEGQSFEEPLRKPIDSTEKLPIKWNRSAIYKSLYSNVTKRHLRNSFIPFEGPSEEKESPIGSFLTNFQVTDNLLKFVKTHSLDQYVRTQSEVVDISKSPDHKQWVVTVRQVNSGDNTESWYSQTFDKVIISTGHYSIPHVPKIEGLSKWNKESPNSVLHAKSFRDESIFKDKRVVFVGTGLSGIDILQYAFPLAKEVIVARTPGKKEIYDWLVTAAGSKDIVVKPRVASVDYGDTKTVTFVDGTKTEDVDILVFSTGYHWHYPFLNQRDTGVYVRTGEGEGQEGGLVANNNSLVDGIYKSLFAVKDSSLAFVGVLTTQFKWPSFELASSIIAAVWSGKSQLPSVEEREAWFKEREQLRGSNLAVHVYLNGEFADFVNENKSLLPTNRHIKNVFDTAYVDEEIASQKVAERLFYELKDGSISVHDTL</sequence>
<protein>
    <submittedName>
        <fullName evidence="5">WGS project CCBQ000000000 data, contig 00272</fullName>
    </submittedName>
</protein>
<dbReference type="InterPro" id="IPR036188">
    <property type="entry name" value="FAD/NAD-bd_sf"/>
</dbReference>
<dbReference type="InterPro" id="IPR050346">
    <property type="entry name" value="FMO-like"/>
</dbReference>
<dbReference type="SUPFAM" id="SSF51905">
    <property type="entry name" value="FAD/NAD(P)-binding domain"/>
    <property type="match status" value="2"/>
</dbReference>
<comment type="similarity">
    <text evidence="1">Belongs to the FMO family.</text>
</comment>
<evidence type="ECO:0000256" key="4">
    <source>
        <dbReference type="ARBA" id="ARBA00023002"/>
    </source>
</evidence>
<dbReference type="Proteomes" id="UP000031516">
    <property type="component" value="Unassembled WGS sequence"/>
</dbReference>
<proteinExistence type="inferred from homology"/>
<dbReference type="AlphaFoldDB" id="A0A0A8LAS2"/>
<comment type="caution">
    <text evidence="5">The sequence shown here is derived from an EMBL/GenBank/DDBJ whole genome shotgun (WGS) entry which is preliminary data.</text>
</comment>
<dbReference type="PANTHER" id="PTHR23023">
    <property type="entry name" value="DIMETHYLANILINE MONOOXYGENASE"/>
    <property type="match status" value="1"/>
</dbReference>
<gene>
    <name evidence="5" type="ORF">KLDO_g3455</name>
</gene>
<dbReference type="Gene3D" id="3.50.50.60">
    <property type="entry name" value="FAD/NAD(P)-binding domain"/>
    <property type="match status" value="2"/>
</dbReference>